<evidence type="ECO:0000259" key="6">
    <source>
        <dbReference type="Pfam" id="PF00291"/>
    </source>
</evidence>
<dbReference type="EMBL" id="JAODUO010001338">
    <property type="protein sequence ID" value="KAK2166068.1"/>
    <property type="molecule type" value="Genomic_DNA"/>
</dbReference>
<dbReference type="GO" id="GO:0019148">
    <property type="term" value="F:D-cysteine desulfhydrase activity"/>
    <property type="evidence" value="ECO:0007669"/>
    <property type="project" value="TreeGrafter"/>
</dbReference>
<evidence type="ECO:0000256" key="5">
    <source>
        <dbReference type="PIRSR" id="PIRSR006278-2"/>
    </source>
</evidence>
<comment type="similarity">
    <text evidence="2">Belongs to the ACC deaminase/D-cysteine desulfhydrase family.</text>
</comment>
<keyword evidence="8" id="KW-1185">Reference proteome</keyword>
<gene>
    <name evidence="7" type="ORF">NP493_1335g00002</name>
</gene>
<dbReference type="InterPro" id="IPR036052">
    <property type="entry name" value="TrpB-like_PALP_sf"/>
</dbReference>
<protein>
    <recommendedName>
        <fullName evidence="6">Tryptophan synthase beta chain-like PALP domain-containing protein</fullName>
    </recommendedName>
</protein>
<dbReference type="AlphaFoldDB" id="A0AAD9K6T2"/>
<proteinExistence type="inferred from homology"/>
<dbReference type="InterPro" id="IPR001926">
    <property type="entry name" value="TrpB-like_PALP"/>
</dbReference>
<dbReference type="SUPFAM" id="SSF53686">
    <property type="entry name" value="Tryptophan synthase beta subunit-like PLP-dependent enzymes"/>
    <property type="match status" value="1"/>
</dbReference>
<keyword evidence="3 5" id="KW-0663">Pyridoxal phosphate</keyword>
<feature type="domain" description="Tryptophan synthase beta chain-like PALP" evidence="6">
    <location>
        <begin position="29"/>
        <end position="283"/>
    </location>
</feature>
<organism evidence="7 8">
    <name type="scientific">Ridgeia piscesae</name>
    <name type="common">Tubeworm</name>
    <dbReference type="NCBI Taxonomy" id="27915"/>
    <lineage>
        <taxon>Eukaryota</taxon>
        <taxon>Metazoa</taxon>
        <taxon>Spiralia</taxon>
        <taxon>Lophotrochozoa</taxon>
        <taxon>Annelida</taxon>
        <taxon>Polychaeta</taxon>
        <taxon>Sedentaria</taxon>
        <taxon>Canalipalpata</taxon>
        <taxon>Sabellida</taxon>
        <taxon>Siboglinidae</taxon>
        <taxon>Ridgeia</taxon>
    </lineage>
</organism>
<sequence length="298" mass="32794">MAFRNILQTYAAPDWIRKSLSNIPRYRVQLGNLDTPIHKWNLPDVPEGFEVYIKRDDMTGSTLSGNKVRKLEFLLADAISRGCCHVITCGAIQSNHCRATAIAAAQLGLKTHLVLRADLQSTAGVGCQGNVLLDRLCGAAIYVVPNNMCYKTGLLPRMERIAQHIKQETGEESYLIPVGGSDGVGLYGYLEGFNELLTQGVPEQFDDIVFACGSGGTADGLALGNYLTKSKLKIHGVTVSDNRQYFLSQTAELLTQLRMEEVKAADIMDLIDGYKGQGYALSTPQELGEFYLLSYCRW</sequence>
<evidence type="ECO:0000313" key="8">
    <source>
        <dbReference type="Proteomes" id="UP001209878"/>
    </source>
</evidence>
<evidence type="ECO:0000313" key="7">
    <source>
        <dbReference type="EMBL" id="KAK2166068.1"/>
    </source>
</evidence>
<evidence type="ECO:0000256" key="3">
    <source>
        <dbReference type="ARBA" id="ARBA00022898"/>
    </source>
</evidence>
<dbReference type="InterPro" id="IPR027278">
    <property type="entry name" value="ACCD_DCysDesulf"/>
</dbReference>
<dbReference type="Gene3D" id="3.40.50.1100">
    <property type="match status" value="2"/>
</dbReference>
<dbReference type="Proteomes" id="UP001209878">
    <property type="component" value="Unassembled WGS sequence"/>
</dbReference>
<comment type="cofactor">
    <cofactor evidence="1">
        <name>pyridoxal 5'-phosphate</name>
        <dbReference type="ChEBI" id="CHEBI:597326"/>
    </cofactor>
</comment>
<reference evidence="7" key="1">
    <citation type="journal article" date="2023" name="Mol. Biol. Evol.">
        <title>Third-Generation Sequencing Reveals the Adaptive Role of the Epigenome in Three Deep-Sea Polychaetes.</title>
        <authorList>
            <person name="Perez M."/>
            <person name="Aroh O."/>
            <person name="Sun Y."/>
            <person name="Lan Y."/>
            <person name="Juniper S.K."/>
            <person name="Young C.R."/>
            <person name="Angers B."/>
            <person name="Qian P.Y."/>
        </authorList>
    </citation>
    <scope>NUCLEOTIDE SEQUENCE</scope>
    <source>
        <strain evidence="7">R07B-5</strain>
    </source>
</reference>
<dbReference type="PIRSF" id="PIRSF006278">
    <property type="entry name" value="ACCD_DCysDesulf"/>
    <property type="match status" value="1"/>
</dbReference>
<evidence type="ECO:0000256" key="1">
    <source>
        <dbReference type="ARBA" id="ARBA00001933"/>
    </source>
</evidence>
<evidence type="ECO:0000256" key="4">
    <source>
        <dbReference type="PIRSR" id="PIRSR006278-1"/>
    </source>
</evidence>
<dbReference type="PANTHER" id="PTHR43780">
    <property type="entry name" value="1-AMINOCYCLOPROPANE-1-CARBOXYLATE DEAMINASE-RELATED"/>
    <property type="match status" value="1"/>
</dbReference>
<evidence type="ECO:0000256" key="2">
    <source>
        <dbReference type="ARBA" id="ARBA00008639"/>
    </source>
</evidence>
<accession>A0AAD9K6T2</accession>
<name>A0AAD9K6T2_RIDPI</name>
<comment type="caution">
    <text evidence="7">The sequence shown here is derived from an EMBL/GenBank/DDBJ whole genome shotgun (WGS) entry which is preliminary data.</text>
</comment>
<feature type="active site" description="Nucleophile" evidence="4">
    <location>
        <position position="94"/>
    </location>
</feature>
<dbReference type="Pfam" id="PF00291">
    <property type="entry name" value="PALP"/>
    <property type="match status" value="1"/>
</dbReference>
<feature type="modified residue" description="N6-(pyridoxal phosphate)lysine" evidence="5">
    <location>
        <position position="67"/>
    </location>
</feature>
<dbReference type="PANTHER" id="PTHR43780:SF2">
    <property type="entry name" value="1-AMINOCYCLOPROPANE-1-CARBOXYLATE DEAMINASE-RELATED"/>
    <property type="match status" value="1"/>
</dbReference>